<organism evidence="2 3">
    <name type="scientific">Trichuris suis</name>
    <name type="common">pig whipworm</name>
    <dbReference type="NCBI Taxonomy" id="68888"/>
    <lineage>
        <taxon>Eukaryota</taxon>
        <taxon>Metazoa</taxon>
        <taxon>Ecdysozoa</taxon>
        <taxon>Nematoda</taxon>
        <taxon>Enoplea</taxon>
        <taxon>Dorylaimia</taxon>
        <taxon>Trichinellida</taxon>
        <taxon>Trichuridae</taxon>
        <taxon>Trichuris</taxon>
    </lineage>
</organism>
<dbReference type="SUPFAM" id="SSF53098">
    <property type="entry name" value="Ribonuclease H-like"/>
    <property type="match status" value="1"/>
</dbReference>
<dbReference type="Proteomes" id="UP000030764">
    <property type="component" value="Unassembled WGS sequence"/>
</dbReference>
<dbReference type="GO" id="GO:0003676">
    <property type="term" value="F:nucleic acid binding"/>
    <property type="evidence" value="ECO:0007669"/>
    <property type="project" value="InterPro"/>
</dbReference>
<evidence type="ECO:0000313" key="2">
    <source>
        <dbReference type="EMBL" id="KFD45521.1"/>
    </source>
</evidence>
<protein>
    <recommendedName>
        <fullName evidence="1">Integrase catalytic domain-containing protein</fullName>
    </recommendedName>
</protein>
<reference evidence="2 3" key="1">
    <citation type="journal article" date="2014" name="Nat. Genet.">
        <title>Genome and transcriptome of the porcine whipworm Trichuris suis.</title>
        <authorList>
            <person name="Jex A.R."/>
            <person name="Nejsum P."/>
            <person name="Schwarz E.M."/>
            <person name="Hu L."/>
            <person name="Young N.D."/>
            <person name="Hall R.S."/>
            <person name="Korhonen P.K."/>
            <person name="Liao S."/>
            <person name="Thamsborg S."/>
            <person name="Xia J."/>
            <person name="Xu P."/>
            <person name="Wang S."/>
            <person name="Scheerlinck J.P."/>
            <person name="Hofmann A."/>
            <person name="Sternberg P.W."/>
            <person name="Wang J."/>
            <person name="Gasser R.B."/>
        </authorList>
    </citation>
    <scope>NUCLEOTIDE SEQUENCE [LARGE SCALE GENOMIC DNA]</scope>
    <source>
        <strain evidence="2">DCEP-RM93M</strain>
    </source>
</reference>
<feature type="domain" description="Integrase catalytic" evidence="1">
    <location>
        <begin position="14"/>
        <end position="182"/>
    </location>
</feature>
<evidence type="ECO:0000259" key="1">
    <source>
        <dbReference type="PROSITE" id="PS50994"/>
    </source>
</evidence>
<dbReference type="Gene3D" id="3.30.420.10">
    <property type="entry name" value="Ribonuclease H-like superfamily/Ribonuclease H"/>
    <property type="match status" value="1"/>
</dbReference>
<dbReference type="InterPro" id="IPR055469">
    <property type="entry name" value="DUF7041"/>
</dbReference>
<dbReference type="InterPro" id="IPR036397">
    <property type="entry name" value="RNaseH_sf"/>
</dbReference>
<gene>
    <name evidence="2" type="ORF">M513_13601</name>
</gene>
<sequence length="300" mass="33381">MKNGLVNEVSGVAVSLAPFWLEAPTLWFAQAEAQFHLRPVTSPLTKFYHVIASLNATLATKVDDLMTPKTEDPFGVPAAITTDQGRQFTSDLWRLLSEQLGMKLHFASAHHPQANGMVERFHRQLKAALRAHTLSANRWTDSLPSVFLGIRSAVRQDVQHCSAELVYGCSLRLPGAYFAPFRNSNEAHSACRAKLQSFFDGISPTPTRRPTRQRAWYVPKELNDAKHVFLRGEPHTSALQPPYDGPFPVLDRTPKTVTIAQRGKPVTVNVDRVKPAFYSGSPDPGRNLNVTFACDVEIVR</sequence>
<dbReference type="PANTHER" id="PTHR38681">
    <property type="entry name" value="RETROVIRUS-RELATED POL POLYPROTEIN FROM TRANSPOSON 412-LIKE PROTEIN-RELATED"/>
    <property type="match status" value="1"/>
</dbReference>
<dbReference type="EMBL" id="KL363471">
    <property type="protein sequence ID" value="KFD45521.1"/>
    <property type="molecule type" value="Genomic_DNA"/>
</dbReference>
<dbReference type="Pfam" id="PF23055">
    <property type="entry name" value="DUF7041"/>
    <property type="match status" value="1"/>
</dbReference>
<accession>A0A085LKM5</accession>
<keyword evidence="3" id="KW-1185">Reference proteome</keyword>
<dbReference type="InterPro" id="IPR001584">
    <property type="entry name" value="Integrase_cat-core"/>
</dbReference>
<dbReference type="InterPro" id="IPR012337">
    <property type="entry name" value="RNaseH-like_sf"/>
</dbReference>
<name>A0A085LKM5_9BILA</name>
<proteinExistence type="predicted"/>
<dbReference type="GO" id="GO:0015074">
    <property type="term" value="P:DNA integration"/>
    <property type="evidence" value="ECO:0007669"/>
    <property type="project" value="InterPro"/>
</dbReference>
<dbReference type="AlphaFoldDB" id="A0A085LKM5"/>
<dbReference type="PANTHER" id="PTHR38681:SF1">
    <property type="entry name" value="RETROVIRUS-RELATED POL POLYPROTEIN FROM TRANSPOSON 412-LIKE PROTEIN"/>
    <property type="match status" value="1"/>
</dbReference>
<evidence type="ECO:0000313" key="3">
    <source>
        <dbReference type="Proteomes" id="UP000030764"/>
    </source>
</evidence>
<dbReference type="PROSITE" id="PS50994">
    <property type="entry name" value="INTEGRASE"/>
    <property type="match status" value="1"/>
</dbReference>